<dbReference type="Proteomes" id="UP000321408">
    <property type="component" value="Chromosome"/>
</dbReference>
<reference evidence="1 2" key="2">
    <citation type="journal article" date="2024" name="Int. J. Syst. Evol. Microbiol.">
        <title>Promethearchaeum syntrophicum gen. nov., sp. nov., an anaerobic, obligately syntrophic archaeon, the first isolate of the lineage 'Asgard' archaea, and proposal of the new archaeal phylum Promethearchaeota phyl. nov. and kingdom Promethearchaeati regn. nov.</title>
        <authorList>
            <person name="Imachi H."/>
            <person name="Nobu M.K."/>
            <person name="Kato S."/>
            <person name="Takaki Y."/>
            <person name="Miyazaki M."/>
            <person name="Miyata M."/>
            <person name="Ogawara M."/>
            <person name="Saito Y."/>
            <person name="Sakai S."/>
            <person name="Tahara Y.O."/>
            <person name="Takano Y."/>
            <person name="Tasumi E."/>
            <person name="Uematsu K."/>
            <person name="Yoshimura T."/>
            <person name="Itoh T."/>
            <person name="Ohkuma M."/>
            <person name="Takai K."/>
        </authorList>
    </citation>
    <scope>NUCLEOTIDE SEQUENCE [LARGE SCALE GENOMIC DNA]</scope>
    <source>
        <strain evidence="1 2">MK-D1</strain>
    </source>
</reference>
<evidence type="ECO:0000313" key="2">
    <source>
        <dbReference type="Proteomes" id="UP000321408"/>
    </source>
</evidence>
<dbReference type="EMBL" id="CP042905">
    <property type="protein sequence ID" value="QEE16610.2"/>
    <property type="molecule type" value="Genomic_DNA"/>
</dbReference>
<dbReference type="AlphaFoldDB" id="A0A5B9DCW5"/>
<dbReference type="GO" id="GO:0003677">
    <property type="term" value="F:DNA binding"/>
    <property type="evidence" value="ECO:0007669"/>
    <property type="project" value="InterPro"/>
</dbReference>
<dbReference type="GO" id="GO:0004519">
    <property type="term" value="F:endonuclease activity"/>
    <property type="evidence" value="ECO:0007669"/>
    <property type="project" value="InterPro"/>
</dbReference>
<sequence length="116" mass="13420">MENELSLTELTKKFFSRKYEYIIPENPIKGRSGQKWKFNAFVMYENQKYGVFIREWNRSIGVNQIRQLEKACRDTKCAGGIIVGDTFSCNAEIFGENLGIQVVERSTLVQKMQNGI</sequence>
<keyword evidence="1" id="KW-0540">Nuclease</keyword>
<reference evidence="1 2" key="1">
    <citation type="journal article" date="2020" name="Nature">
        <title>Isolation of an archaeon at the prokaryote-eukaryote interface.</title>
        <authorList>
            <person name="Imachi H."/>
            <person name="Nobu M.K."/>
            <person name="Nakahara N."/>
            <person name="Morono Y."/>
            <person name="Ogawara M."/>
            <person name="Takaki Y."/>
            <person name="Takano Y."/>
            <person name="Uematsu K."/>
            <person name="Ikuta T."/>
            <person name="Ito M."/>
            <person name="Matsui Y."/>
            <person name="Miyazaki M."/>
            <person name="Murata K."/>
            <person name="Saito Y."/>
            <person name="Sakai S."/>
            <person name="Song C."/>
            <person name="Tasumi E."/>
            <person name="Yamanaka Y."/>
            <person name="Yamaguchi T."/>
            <person name="Kamagata Y."/>
            <person name="Tamaki H."/>
            <person name="Takai K."/>
        </authorList>
    </citation>
    <scope>NUCLEOTIDE SEQUENCE [LARGE SCALE GENOMIC DNA]</scope>
    <source>
        <strain evidence="1 2">MK-D1</strain>
    </source>
</reference>
<protein>
    <submittedName>
        <fullName evidence="1">Restriction endonuclease</fullName>
        <ecNumber evidence="1">3.1.21.-</ecNumber>
    </submittedName>
</protein>
<dbReference type="InterPro" id="IPR007560">
    <property type="entry name" value="Restrct_endonuc_IV_Mrr"/>
</dbReference>
<name>A0A5B9DCW5_9ARCH</name>
<dbReference type="GO" id="GO:0009307">
    <property type="term" value="P:DNA restriction-modification system"/>
    <property type="evidence" value="ECO:0007669"/>
    <property type="project" value="InterPro"/>
</dbReference>
<evidence type="ECO:0000313" key="1">
    <source>
        <dbReference type="EMBL" id="QEE16610.2"/>
    </source>
</evidence>
<keyword evidence="1" id="KW-0255">Endonuclease</keyword>
<accession>A0A5B9DCW5</accession>
<organism evidence="1 2">
    <name type="scientific">Promethearchaeum syntrophicum</name>
    <dbReference type="NCBI Taxonomy" id="2594042"/>
    <lineage>
        <taxon>Archaea</taxon>
        <taxon>Promethearchaeati</taxon>
        <taxon>Promethearchaeota</taxon>
        <taxon>Promethearchaeia</taxon>
        <taxon>Promethearchaeales</taxon>
        <taxon>Promethearchaeaceae</taxon>
        <taxon>Promethearchaeum</taxon>
    </lineage>
</organism>
<proteinExistence type="predicted"/>
<dbReference type="Pfam" id="PF04471">
    <property type="entry name" value="Mrr_cat"/>
    <property type="match status" value="1"/>
</dbReference>
<keyword evidence="1" id="KW-0378">Hydrolase</keyword>
<keyword evidence="2" id="KW-1185">Reference proteome</keyword>
<dbReference type="KEGG" id="psyt:DSAG12_02440"/>
<dbReference type="EC" id="3.1.21.-" evidence="1"/>
<gene>
    <name evidence="1" type="ORF">DSAG12_02440</name>
</gene>